<feature type="domain" description="Aminotransferase-like plant mobile" evidence="2">
    <location>
        <begin position="91"/>
        <end position="453"/>
    </location>
</feature>
<feature type="compositionally biased region" description="Basic and acidic residues" evidence="1">
    <location>
        <begin position="714"/>
        <end position="723"/>
    </location>
</feature>
<accession>A0ABD2YP84</accession>
<feature type="compositionally biased region" description="Basic and acidic residues" evidence="1">
    <location>
        <begin position="683"/>
        <end position="692"/>
    </location>
</feature>
<dbReference type="InterPro" id="IPR019557">
    <property type="entry name" value="AminoTfrase-like_pln_mobile"/>
</dbReference>
<name>A0ABD2YP84_9GENT</name>
<feature type="compositionally biased region" description="Basic and acidic residues" evidence="1">
    <location>
        <begin position="736"/>
        <end position="759"/>
    </location>
</feature>
<dbReference type="PANTHER" id="PTHR46033:SF67">
    <property type="entry name" value="AMINOTRANSFERASE-LIKE, PLANT MOBILE DOMAIN FAMILY PROTEIN"/>
    <property type="match status" value="1"/>
</dbReference>
<feature type="compositionally biased region" description="Basic and acidic residues" evidence="1">
    <location>
        <begin position="805"/>
        <end position="821"/>
    </location>
</feature>
<proteinExistence type="predicted"/>
<organism evidence="3 4">
    <name type="scientific">Cinchona calisaya</name>
    <dbReference type="NCBI Taxonomy" id="153742"/>
    <lineage>
        <taxon>Eukaryota</taxon>
        <taxon>Viridiplantae</taxon>
        <taxon>Streptophyta</taxon>
        <taxon>Embryophyta</taxon>
        <taxon>Tracheophyta</taxon>
        <taxon>Spermatophyta</taxon>
        <taxon>Magnoliopsida</taxon>
        <taxon>eudicotyledons</taxon>
        <taxon>Gunneridae</taxon>
        <taxon>Pentapetalae</taxon>
        <taxon>asterids</taxon>
        <taxon>lamiids</taxon>
        <taxon>Gentianales</taxon>
        <taxon>Rubiaceae</taxon>
        <taxon>Cinchonoideae</taxon>
        <taxon>Cinchoneae</taxon>
        <taxon>Cinchona</taxon>
    </lineage>
</organism>
<keyword evidence="4" id="KW-1185">Reference proteome</keyword>
<dbReference type="EMBL" id="JBJUIK010000012">
    <property type="protein sequence ID" value="KAL3508504.1"/>
    <property type="molecule type" value="Genomic_DNA"/>
</dbReference>
<protein>
    <recommendedName>
        <fullName evidence="2">Aminotransferase-like plant mobile domain-containing protein</fullName>
    </recommendedName>
</protein>
<feature type="compositionally biased region" description="Basic and acidic residues" evidence="1">
    <location>
        <begin position="635"/>
        <end position="658"/>
    </location>
</feature>
<feature type="compositionally biased region" description="Polar residues" evidence="1">
    <location>
        <begin position="832"/>
        <end position="845"/>
    </location>
</feature>
<dbReference type="Proteomes" id="UP001630127">
    <property type="component" value="Unassembled WGS sequence"/>
</dbReference>
<dbReference type="PANTHER" id="PTHR46033">
    <property type="entry name" value="PROTEIN MAIN-LIKE 2"/>
    <property type="match status" value="1"/>
</dbReference>
<evidence type="ECO:0000259" key="2">
    <source>
        <dbReference type="Pfam" id="PF10536"/>
    </source>
</evidence>
<feature type="compositionally biased region" description="Basic and acidic residues" evidence="1">
    <location>
        <begin position="542"/>
        <end position="559"/>
    </location>
</feature>
<dbReference type="InterPro" id="IPR044824">
    <property type="entry name" value="MAIN-like"/>
</dbReference>
<feature type="region of interest" description="Disordered" evidence="1">
    <location>
        <begin position="888"/>
        <end position="909"/>
    </location>
</feature>
<comment type="caution">
    <text evidence="3">The sequence shown here is derived from an EMBL/GenBank/DDBJ whole genome shotgun (WGS) entry which is preliminary data.</text>
</comment>
<feature type="region of interest" description="Disordered" evidence="1">
    <location>
        <begin position="948"/>
        <end position="982"/>
    </location>
</feature>
<gene>
    <name evidence="3" type="ORF">ACH5RR_027905</name>
</gene>
<reference evidence="3 4" key="1">
    <citation type="submission" date="2024-11" db="EMBL/GenBank/DDBJ databases">
        <title>A near-complete genome assembly of Cinchona calisaya.</title>
        <authorList>
            <person name="Lian D.C."/>
            <person name="Zhao X.W."/>
            <person name="Wei L."/>
        </authorList>
    </citation>
    <scope>NUCLEOTIDE SEQUENCE [LARGE SCALE GENOMIC DNA]</scope>
    <source>
        <tissue evidence="3">Nenye</tissue>
    </source>
</reference>
<dbReference type="Pfam" id="PF10536">
    <property type="entry name" value="PMD"/>
    <property type="match status" value="1"/>
</dbReference>
<evidence type="ECO:0000256" key="1">
    <source>
        <dbReference type="SAM" id="MobiDB-lite"/>
    </source>
</evidence>
<feature type="region of interest" description="Disordered" evidence="1">
    <location>
        <begin position="494"/>
        <end position="846"/>
    </location>
</feature>
<evidence type="ECO:0000313" key="4">
    <source>
        <dbReference type="Proteomes" id="UP001630127"/>
    </source>
</evidence>
<sequence length="1015" mass="114836">MAGPLENDIMEEREELMASGTGGTPQMRIAHFLKPTVPSIRASNLKLPYLSPKPRWPLHVEFNGWRDPQKKWQNWVEKMQAKHQSLWKKAGISEAIICSKYKFHRNDDLIFGIAERWCCDTNTFVFPWGEATITLEDMMILGGFSVLGSPVLLPLAEKELIQIEKTLKNMHGYLLGMKKQNHLHWLNFYMESGKRYEHEAFLSLWLSRFVFPGNEFDQIGEHVFPIAVHLARGTRIALAPAVLACIYRDLSLLKESIFASSKLEDESSDDSILALSLWAPLRLFQLWAWERFLMFKPEPNFLCFGDPRAARWHNLKKSDIGNVRPMIDSSGDIFLWRPYTLSVDQWAFPAFYREIEEWVHIGQCLDEALESFARFLKACVLVGIDCEEPYQPHRVALQFGFDQDIPALVPRSTESLEVAWINYSKPLDSDATLYIPGRLFESDWSIQYQQWWRGTVLVLVNSFQGILRGQRSSTIKHKDLMTSRQAEVEANDLDIPPRFSPKRNRTPNARIETSIKKQNKRNGNDIDVAPGFPPKNNSALKKTGENSSEKQIEERKDTVARPGFPPKTKDSTVMRVEISSNKQIKEEGNDLEVPPGFPPKTKCASKTRPEISSNKQIEDKGNDANVSPPLGFPPKTKDSHITRPEIASKKQMREEGNDLHVLPGFPPKNKHDSKMRPGTSSKKQIEAGKDADVSPPPGFPPKTKDSHMTWPEIASKKQMREGGNDLDVPPGFPPKNKHDSKMRSEPSSKKQIETGKDADVSPPPEFPPKTKDSHIISSKMHIREKSNDLDVPPGFPPKNKHAPKMRQETSNKPQIEVEGKFLDVPPGFPPENKQTPILRTETSNEQETKIKAIDLNVPLDSPSKSKQTPLLITETFVNQQTKEKPIDLNVLPDSPFEHNQSPVETSTKHQNKALDFDLNVPPEFFISALEQNQADHEMNPPSISKVQVECSSASAKGASGNVQPSNQQAERTNNKNENVGQNNCSFKFSTEILVNMQDSLKRFKSQVGGLQGSKI</sequence>
<evidence type="ECO:0000313" key="3">
    <source>
        <dbReference type="EMBL" id="KAL3508504.1"/>
    </source>
</evidence>
<dbReference type="AlphaFoldDB" id="A0ABD2YP84"/>